<dbReference type="RefSeq" id="WP_179920720.1">
    <property type="nucleotide sequence ID" value="NZ_CP058909.1"/>
</dbReference>
<dbReference type="OrthoDB" id="200286at2157"/>
<gene>
    <name evidence="1" type="ORF">HZS54_04280</name>
</gene>
<name>A0A7D5P4V1_9EURY</name>
<dbReference type="Proteomes" id="UP000509346">
    <property type="component" value="Chromosome"/>
</dbReference>
<reference evidence="1 2" key="1">
    <citation type="submission" date="2020-07" db="EMBL/GenBank/DDBJ databases">
        <title>Halosimplex litoreum sp. nov. and Halosimplex rubrum sp. nov., isolated from different salt environments.</title>
        <authorList>
            <person name="Cui H."/>
        </authorList>
    </citation>
    <scope>NUCLEOTIDE SEQUENCE [LARGE SCALE GENOMIC DNA]</scope>
    <source>
        <strain evidence="1 2">R2</strain>
    </source>
</reference>
<accession>A0A7D5P4V1</accession>
<evidence type="ECO:0000313" key="2">
    <source>
        <dbReference type="Proteomes" id="UP000509346"/>
    </source>
</evidence>
<dbReference type="Pfam" id="PF13563">
    <property type="entry name" value="2_5_RNA_ligase2"/>
    <property type="match status" value="1"/>
</dbReference>
<organism evidence="1 2">
    <name type="scientific">Halosimplex pelagicum</name>
    <dbReference type="NCBI Taxonomy" id="869886"/>
    <lineage>
        <taxon>Archaea</taxon>
        <taxon>Methanobacteriati</taxon>
        <taxon>Methanobacteriota</taxon>
        <taxon>Stenosarchaea group</taxon>
        <taxon>Halobacteria</taxon>
        <taxon>Halobacteriales</taxon>
        <taxon>Haloarculaceae</taxon>
        <taxon>Halosimplex</taxon>
    </lineage>
</organism>
<dbReference type="GO" id="GO:0016874">
    <property type="term" value="F:ligase activity"/>
    <property type="evidence" value="ECO:0007669"/>
    <property type="project" value="UniProtKB-KW"/>
</dbReference>
<dbReference type="GeneID" id="56081779"/>
<evidence type="ECO:0000313" key="1">
    <source>
        <dbReference type="EMBL" id="QLH80903.1"/>
    </source>
</evidence>
<keyword evidence="2" id="KW-1185">Reference proteome</keyword>
<protein>
    <submittedName>
        <fullName evidence="1">2'-5' RNA ligase family protein</fullName>
    </submittedName>
</protein>
<dbReference type="AlphaFoldDB" id="A0A7D5P4V1"/>
<dbReference type="KEGG" id="hpel:HZS54_04280"/>
<keyword evidence="1" id="KW-0436">Ligase</keyword>
<dbReference type="EMBL" id="CP058909">
    <property type="protein sequence ID" value="QLH80903.1"/>
    <property type="molecule type" value="Genomic_DNA"/>
</dbReference>
<sequence>MYSLNVPVPGTVASLARDLGTRLGTADLRQRGEHTLVAKRLGRGDAAAYHELEARAREALRGEPPFEVRVTGVDVFTDVPRGEGPVVYLAVDSPGLEALHERLCDRFDPVDDVEGDDYTPHVTVARGGSVERAAALRDTPFDPVDWTVERLQFWDAERSQSVSSVSLPA</sequence>
<dbReference type="SUPFAM" id="SSF55144">
    <property type="entry name" value="LigT-like"/>
    <property type="match status" value="1"/>
</dbReference>
<proteinExistence type="predicted"/>
<dbReference type="InterPro" id="IPR009097">
    <property type="entry name" value="Cyclic_Pdiesterase"/>
</dbReference>
<dbReference type="Gene3D" id="3.90.1140.10">
    <property type="entry name" value="Cyclic phosphodiesterase"/>
    <property type="match status" value="1"/>
</dbReference>